<dbReference type="AlphaFoldDB" id="W4R205"/>
<dbReference type="eggNOG" id="ENOG502ZRVN">
    <property type="taxonomic scope" value="Bacteria"/>
</dbReference>
<dbReference type="Proteomes" id="UP000018896">
    <property type="component" value="Unassembled WGS sequence"/>
</dbReference>
<protein>
    <submittedName>
        <fullName evidence="1">Uncharacterized protein</fullName>
    </submittedName>
</protein>
<sequence>MNRHLVTVKKIQDLENDDYNVLIEGYDAEQERDFNEIVTVQQGGFLRGACLDPKKTPLSKGCISLIRIVVLDAIHKRNMDK</sequence>
<evidence type="ECO:0000313" key="2">
    <source>
        <dbReference type="Proteomes" id="UP000018896"/>
    </source>
</evidence>
<dbReference type="OrthoDB" id="2973626at2"/>
<evidence type="ECO:0000313" key="1">
    <source>
        <dbReference type="EMBL" id="GAE37579.1"/>
    </source>
</evidence>
<comment type="caution">
    <text evidence="1">The sequence shown here is derived from an EMBL/GenBank/DDBJ whole genome shotgun (WGS) entry which is preliminary data.</text>
</comment>
<reference evidence="1 2" key="1">
    <citation type="journal article" date="2014" name="Genome Announc.">
        <title>Draft Genome Sequences of Three Alkaliphilic Bacillus Strains, Bacillus wakoensis JCM 9140T, Bacillus akibai JCM 9157T, and Bacillus hemicellulosilyticus JCM 9152T.</title>
        <authorList>
            <person name="Yuki M."/>
            <person name="Oshima K."/>
            <person name="Suda W."/>
            <person name="Oshida Y."/>
            <person name="Kitamura K."/>
            <person name="Iida T."/>
            <person name="Hattori M."/>
            <person name="Ohkuma M."/>
        </authorList>
    </citation>
    <scope>NUCLEOTIDE SEQUENCE [LARGE SCALE GENOMIC DNA]</scope>
    <source>
        <strain evidence="1 2">JCM 9157</strain>
    </source>
</reference>
<proteinExistence type="predicted"/>
<dbReference type="EMBL" id="BAUV01000088">
    <property type="protein sequence ID" value="GAE37579.1"/>
    <property type="molecule type" value="Genomic_DNA"/>
</dbReference>
<organism evidence="1 2">
    <name type="scientific">Halalkalibacter akibai (strain ATCC 43226 / DSM 21942 / CIP 109018 / JCM 9157 / 1139)</name>
    <name type="common">Bacillus akibai</name>
    <dbReference type="NCBI Taxonomy" id="1236973"/>
    <lineage>
        <taxon>Bacteria</taxon>
        <taxon>Bacillati</taxon>
        <taxon>Bacillota</taxon>
        <taxon>Bacilli</taxon>
        <taxon>Bacillales</taxon>
        <taxon>Bacillaceae</taxon>
        <taxon>Halalkalibacter</taxon>
    </lineage>
</organism>
<accession>W4R205</accession>
<gene>
    <name evidence="1" type="ORF">JCM9157_4891</name>
</gene>
<name>W4R205_HALA3</name>
<dbReference type="RefSeq" id="WP_035668535.1">
    <property type="nucleotide sequence ID" value="NZ_BAUV01000088.1"/>
</dbReference>
<keyword evidence="2" id="KW-1185">Reference proteome</keyword>